<dbReference type="Proteomes" id="UP001375743">
    <property type="component" value="Unassembled WGS sequence"/>
</dbReference>
<keyword evidence="2" id="KW-0472">Membrane</keyword>
<proteinExistence type="predicted"/>
<name>A0ABU8XVE7_9PROT</name>
<evidence type="ECO:0000256" key="3">
    <source>
        <dbReference type="SAM" id="SignalP"/>
    </source>
</evidence>
<dbReference type="PANTHER" id="PTHR41542:SF1">
    <property type="entry name" value="BLL5807 PROTEIN"/>
    <property type="match status" value="1"/>
</dbReference>
<feature type="compositionally biased region" description="Pro residues" evidence="1">
    <location>
        <begin position="50"/>
        <end position="59"/>
    </location>
</feature>
<protein>
    <submittedName>
        <fullName evidence="5">TIM44-like domain-containing protein</fullName>
    </submittedName>
</protein>
<feature type="domain" description="Tim44-like" evidence="4">
    <location>
        <begin position="186"/>
        <end position="329"/>
    </location>
</feature>
<dbReference type="SMART" id="SM00978">
    <property type="entry name" value="Tim44"/>
    <property type="match status" value="1"/>
</dbReference>
<evidence type="ECO:0000313" key="6">
    <source>
        <dbReference type="Proteomes" id="UP001375743"/>
    </source>
</evidence>
<reference evidence="5 6" key="1">
    <citation type="submission" date="2024-01" db="EMBL/GenBank/DDBJ databases">
        <title>Multi-omics insights into the function and evolution of sodium benzoate biodegradation pathways in Benzoatithermus flavus gen. nov., sp. nov. from hot spring.</title>
        <authorList>
            <person name="Hu C.-J."/>
            <person name="Li W.-J."/>
        </authorList>
    </citation>
    <scope>NUCLEOTIDE SEQUENCE [LARGE SCALE GENOMIC DNA]</scope>
    <source>
        <strain evidence="5 6">SYSU G07066</strain>
    </source>
</reference>
<gene>
    <name evidence="5" type="ORF">U1T56_14395</name>
</gene>
<evidence type="ECO:0000259" key="4">
    <source>
        <dbReference type="SMART" id="SM00978"/>
    </source>
</evidence>
<organism evidence="5 6">
    <name type="scientific">Benzoatithermus flavus</name>
    <dbReference type="NCBI Taxonomy" id="3108223"/>
    <lineage>
        <taxon>Bacteria</taxon>
        <taxon>Pseudomonadati</taxon>
        <taxon>Pseudomonadota</taxon>
        <taxon>Alphaproteobacteria</taxon>
        <taxon>Geminicoccales</taxon>
        <taxon>Geminicoccaceae</taxon>
        <taxon>Benzoatithermus</taxon>
    </lineage>
</organism>
<dbReference type="SUPFAM" id="SSF54427">
    <property type="entry name" value="NTF2-like"/>
    <property type="match status" value="1"/>
</dbReference>
<feature type="chain" id="PRO_5047103223" evidence="3">
    <location>
        <begin position="30"/>
        <end position="330"/>
    </location>
</feature>
<sequence length="330" mass="34843">MNVSLEKPLTRALIVATAALFLAAGQAEARAGRGSSGFGSRGSRTFQLPPSTPTAPRPAAPIDRSVTQPGPTVNPGFQRPAPPMAPRPGFFSNRGGFFGGLLGAGLIGMLLGYGLFGGIGGFGSILGLLLQVALIVFLARLAFRWFQRRTQPGLAGAGSHLGGGPGIFPRTATSGPAAASARTAPAGGMATGRSREEIPITQADLDTFERLLQAVQKAYGEEDVAALRSIATPEIVSYLAEELADNAGRGVVNRIKDVRLLQGDVAESWREDGVDYCTVAMRFSLVDWTIERATGRVVEGDPNRPTEVTELWTFRRPRGGSWQLSAIQQS</sequence>
<keyword evidence="2" id="KW-1133">Transmembrane helix</keyword>
<keyword evidence="6" id="KW-1185">Reference proteome</keyword>
<dbReference type="InterPro" id="IPR032710">
    <property type="entry name" value="NTF2-like_dom_sf"/>
</dbReference>
<dbReference type="EMBL" id="JBBLZC010000014">
    <property type="protein sequence ID" value="MEK0084344.1"/>
    <property type="molecule type" value="Genomic_DNA"/>
</dbReference>
<dbReference type="Pfam" id="PF04280">
    <property type="entry name" value="Tim44"/>
    <property type="match status" value="1"/>
</dbReference>
<feature type="signal peptide" evidence="3">
    <location>
        <begin position="1"/>
        <end position="29"/>
    </location>
</feature>
<evidence type="ECO:0000256" key="2">
    <source>
        <dbReference type="SAM" id="Phobius"/>
    </source>
</evidence>
<dbReference type="RefSeq" id="WP_418160195.1">
    <property type="nucleotide sequence ID" value="NZ_JBBLZC010000014.1"/>
</dbReference>
<feature type="region of interest" description="Disordered" evidence="1">
    <location>
        <begin position="32"/>
        <end position="80"/>
    </location>
</feature>
<evidence type="ECO:0000256" key="1">
    <source>
        <dbReference type="SAM" id="MobiDB-lite"/>
    </source>
</evidence>
<feature type="transmembrane region" description="Helical" evidence="2">
    <location>
        <begin position="96"/>
        <end position="116"/>
    </location>
</feature>
<feature type="transmembrane region" description="Helical" evidence="2">
    <location>
        <begin position="128"/>
        <end position="146"/>
    </location>
</feature>
<keyword evidence="3" id="KW-0732">Signal</keyword>
<accession>A0ABU8XVE7</accession>
<dbReference type="Gene3D" id="3.10.450.240">
    <property type="match status" value="1"/>
</dbReference>
<evidence type="ECO:0000313" key="5">
    <source>
        <dbReference type="EMBL" id="MEK0084344.1"/>
    </source>
</evidence>
<dbReference type="PANTHER" id="PTHR41542">
    <property type="entry name" value="BLL5807 PROTEIN"/>
    <property type="match status" value="1"/>
</dbReference>
<feature type="region of interest" description="Disordered" evidence="1">
    <location>
        <begin position="173"/>
        <end position="193"/>
    </location>
</feature>
<dbReference type="InterPro" id="IPR007379">
    <property type="entry name" value="Tim44-like_dom"/>
</dbReference>
<feature type="compositionally biased region" description="Low complexity" evidence="1">
    <location>
        <begin position="173"/>
        <end position="188"/>
    </location>
</feature>
<keyword evidence="2" id="KW-0812">Transmembrane</keyword>
<comment type="caution">
    <text evidence="5">The sequence shown here is derived from an EMBL/GenBank/DDBJ whole genome shotgun (WGS) entry which is preliminary data.</text>
</comment>